<feature type="active site" description="Charge relay system" evidence="10 11">
    <location>
        <position position="178"/>
    </location>
</feature>
<dbReference type="Ensembl" id="ENSOTST00005062067.2">
    <property type="protein sequence ID" value="ENSOTSP00005057011.2"/>
    <property type="gene ID" value="ENSOTSG00005044889.2"/>
</dbReference>
<dbReference type="FunFam" id="2.60.120.260:FF:000006">
    <property type="entry name" value="Proprotein convertase subtilisin/kexin type 5"/>
    <property type="match status" value="1"/>
</dbReference>
<dbReference type="SUPFAM" id="SSF49785">
    <property type="entry name" value="Galactose-binding domain-like"/>
    <property type="match status" value="1"/>
</dbReference>
<feature type="region of interest" description="Disordered" evidence="13">
    <location>
        <begin position="1562"/>
        <end position="1591"/>
    </location>
</feature>
<keyword evidence="2 11" id="KW-0645">Protease</keyword>
<evidence type="ECO:0000313" key="18">
    <source>
        <dbReference type="Proteomes" id="UP000694402"/>
    </source>
</evidence>
<dbReference type="InterPro" id="IPR023828">
    <property type="entry name" value="Peptidase_S8_Ser-AS"/>
</dbReference>
<dbReference type="GO" id="GO:0016486">
    <property type="term" value="P:peptide hormone processing"/>
    <property type="evidence" value="ECO:0007669"/>
    <property type="project" value="TreeGrafter"/>
</dbReference>
<evidence type="ECO:0000256" key="8">
    <source>
        <dbReference type="ARBA" id="ARBA00023145"/>
    </source>
</evidence>
<dbReference type="GO" id="GO:0005802">
    <property type="term" value="C:trans-Golgi network"/>
    <property type="evidence" value="ECO:0007669"/>
    <property type="project" value="TreeGrafter"/>
</dbReference>
<accession>A0A8C8GYU9</accession>
<evidence type="ECO:0000256" key="1">
    <source>
        <dbReference type="ARBA" id="ARBA00011073"/>
    </source>
</evidence>
<keyword evidence="8" id="KW-0865">Zymogen</keyword>
<dbReference type="Pfam" id="PF00082">
    <property type="entry name" value="Peptidase_S8"/>
    <property type="match status" value="1"/>
</dbReference>
<evidence type="ECO:0000256" key="12">
    <source>
        <dbReference type="RuleBase" id="RU003355"/>
    </source>
</evidence>
<keyword evidence="7 11" id="KW-0720">Serine protease</keyword>
<dbReference type="FunFam" id="3.40.50.200:FF:000002">
    <property type="entry name" value="Proprotein convertase subtilisin/kexin type 5"/>
    <property type="match status" value="1"/>
</dbReference>
<feature type="compositionally biased region" description="Acidic residues" evidence="13">
    <location>
        <begin position="1574"/>
        <end position="1588"/>
    </location>
</feature>
<dbReference type="GeneTree" id="ENSGT00940000155770"/>
<evidence type="ECO:0000313" key="17">
    <source>
        <dbReference type="Ensembl" id="ENSOTSP00005057011.2"/>
    </source>
</evidence>
<dbReference type="PROSITE" id="PS00136">
    <property type="entry name" value="SUBTILASE_ASP"/>
    <property type="match status" value="1"/>
</dbReference>
<reference evidence="17" key="2">
    <citation type="submission" date="2025-09" db="UniProtKB">
        <authorList>
            <consortium name="Ensembl"/>
        </authorList>
    </citation>
    <scope>IDENTIFICATION</scope>
</reference>
<dbReference type="PANTHER" id="PTHR42884">
    <property type="entry name" value="PROPROTEIN CONVERTASE SUBTILISIN/KEXIN-RELATED"/>
    <property type="match status" value="1"/>
</dbReference>
<dbReference type="PANTHER" id="PTHR42884:SF7">
    <property type="entry name" value="PROPROTEIN CONVERTASE SUBTILISIN_KEXIN TYPE 5"/>
    <property type="match status" value="1"/>
</dbReference>
<keyword evidence="3" id="KW-0165">Cleavage on pair of basic residues</keyword>
<dbReference type="InterPro" id="IPR015500">
    <property type="entry name" value="Peptidase_S8_subtilisin-rel"/>
</dbReference>
<dbReference type="Gene3D" id="3.40.50.200">
    <property type="entry name" value="Peptidase S8/S53 domain"/>
    <property type="match status" value="1"/>
</dbReference>
<evidence type="ECO:0000256" key="3">
    <source>
        <dbReference type="ARBA" id="ARBA00022685"/>
    </source>
</evidence>
<keyword evidence="14" id="KW-0812">Transmembrane</keyword>
<dbReference type="InterPro" id="IPR006212">
    <property type="entry name" value="Furin_repeat"/>
</dbReference>
<dbReference type="Pfam" id="PF16470">
    <property type="entry name" value="S8_pro-domain"/>
    <property type="match status" value="1"/>
</dbReference>
<dbReference type="Proteomes" id="UP000694402">
    <property type="component" value="Unassembled WGS sequence"/>
</dbReference>
<dbReference type="InterPro" id="IPR023827">
    <property type="entry name" value="Peptidase_S8_Asp-AS"/>
</dbReference>
<evidence type="ECO:0000256" key="6">
    <source>
        <dbReference type="ARBA" id="ARBA00022801"/>
    </source>
</evidence>
<feature type="transmembrane region" description="Helical" evidence="14">
    <location>
        <begin position="1508"/>
        <end position="1528"/>
    </location>
</feature>
<protein>
    <recommendedName>
        <fullName evidence="16">P/Homo B domain-containing protein</fullName>
    </recommendedName>
</protein>
<dbReference type="SMART" id="SM00181">
    <property type="entry name" value="EGF"/>
    <property type="match status" value="7"/>
</dbReference>
<dbReference type="InterPro" id="IPR000742">
    <property type="entry name" value="EGF"/>
</dbReference>
<dbReference type="CDD" id="cd04059">
    <property type="entry name" value="Peptidases_S8_Protein_convertases_Kexins_Furin-like"/>
    <property type="match status" value="1"/>
</dbReference>
<proteinExistence type="inferred from homology"/>
<keyword evidence="14" id="KW-0472">Membrane</keyword>
<dbReference type="PROSITE" id="PS00137">
    <property type="entry name" value="SUBTILASE_HIS"/>
    <property type="match status" value="1"/>
</dbReference>
<evidence type="ECO:0000256" key="14">
    <source>
        <dbReference type="SAM" id="Phobius"/>
    </source>
</evidence>
<evidence type="ECO:0000256" key="7">
    <source>
        <dbReference type="ARBA" id="ARBA00022825"/>
    </source>
</evidence>
<dbReference type="InterPro" id="IPR008979">
    <property type="entry name" value="Galactose-bd-like_sf"/>
</dbReference>
<dbReference type="Gene3D" id="2.10.220.10">
    <property type="entry name" value="Hormone Receptor, Insulin-like Growth Factor Receptor 1, Chain A, domain 2"/>
    <property type="match status" value="10"/>
</dbReference>
<feature type="active site" description="Charge relay system" evidence="10 11">
    <location>
        <position position="393"/>
    </location>
</feature>
<evidence type="ECO:0000256" key="5">
    <source>
        <dbReference type="ARBA" id="ARBA00022737"/>
    </source>
</evidence>
<evidence type="ECO:0000259" key="16">
    <source>
        <dbReference type="PROSITE" id="PS51829"/>
    </source>
</evidence>
<dbReference type="GO" id="GO:0004252">
    <property type="term" value="F:serine-type endopeptidase activity"/>
    <property type="evidence" value="ECO:0007669"/>
    <property type="project" value="UniProtKB-UniRule"/>
</dbReference>
<feature type="chain" id="PRO_5044325765" description="P/Homo B domain-containing protein" evidence="15">
    <location>
        <begin position="29"/>
        <end position="1624"/>
    </location>
</feature>
<dbReference type="Pfam" id="PF01483">
    <property type="entry name" value="P_proprotein"/>
    <property type="match status" value="1"/>
</dbReference>
<dbReference type="InterPro" id="IPR002884">
    <property type="entry name" value="P_dom"/>
</dbReference>
<dbReference type="InterPro" id="IPR034182">
    <property type="entry name" value="Kexin/furin"/>
</dbReference>
<sequence>MVWNAALRRGLMCVLALWLGFTSAPCKARIYTNHWAVRINGGPVFADRIADKYGYKNMGQIGDLKDHYHFFHSRTIKRSTLSSRGGHSFLSMESKVEWIQQQVVKRRIKRDYKAAPPALTSPSQTSPAQSIFFNDAKWSSMWYIHCNDDIHNCQSDMNIVGAWKRGYTGKDVVITILDDGIERNHPDLIQNYDNQASYDVNGNDMDPMPRYDASNENKHGTRCAGEVAASANNSHCTVGIAYNARIGGVRMLDGDVTDMVEAKSLSLQPQHIDIYSASWGPDDDGKTVDGPASLARQAFENGIRMGRKGRGSIFVWASGNGGRSRDHCSCDGYTNSIYTISISSTAESGRKPWYLEECSSTLTTTYSSGENYDRKIITTDLRQRCTDSHTGTSASAPMAAGIIALALEANPLLSWRDVQHIIVKTSRAGHLNAPDWKTNAAGYNVSHLYGFGLMDAEAMVKEAERWKQVPAQHICVESADRQIRTIRPEHVVRSVYKATGCIDNSNHHVIYLEHVIVRITITHPRRGDLSINLTSPSGTKSQLLGNRLFDHSMEGFKNWEFMTTHCWGEKAAGDWILEIHDSPSQLRSQKVPGKLKEWSLVLYGTSVHPYSSLRSDKPRSVYYSTHNALYNISSSPGLCNSECNENGCEGPGPHQCNNCLHYFLKFKNNTRTCVSECPSGFFRDDRKRCKKCSSLCETCVGSRSDQCSTCRPGFHLNEGSNNCVASCVDSFYLDHGKRCNENCKKCTTSNICTECKPGMSLQGNKCQMTCDPGTYYNGHRRTCELCHRACATCAGKACNKCAEGYFLEEWRCVSTCSVGYYMYEQTSDKGDINKCDHSCYACTGPGETNCSTCVNGYNLEAGVCVVSTICKDGEYLSRHGKCHLCYATCYKCVGPEKEDCISCPSSRYFEDGQCVIRCQGGRYAMERQCHLCHHTCQECDDGGPDNCTSCDKDKFQTDRYHYRGECRDVCPEGFFHSWRKRCEVCSVNCTVCTDVDRCLHCSPSHYLRDGLCVPLECGEGETPHQQCVTCAKEYYQFGPDCHTSCPDRTYSVIDTMTCAKCEDSHCANCDQSQCYWCEEGFYYLLLDHSCRGHCPEGHYPNEQECLRCPPDCIECSQDGLCKGKAGVAGTPATHSLSSCVSAPECEEYYFLHKDQCVDDCPEGFFPSEEQKECVRCHTDCVSCDGPDSDDCDMCRHPAAVRYNGECLSQCPSDTYHNVATFECQDCDRSCHTCSGPEPSSCLSCGPNMRKDSSGHCVFYSQCSLRSYKDEEGDCQTCHPLCHRCSGPTKEHCLSCNPQTFLLNNTCVNECPVGFYGDGDERVCERCHFSCVSCVGRHSVQCAACKPSLFKQGRSCVETCGDSHFGNTVTWTCDRCDPSCSKCRGRGSGDCLNCRDGYLYLKQSGQCLQTCPTNYFPDTRAKICRKCHPTCKTCEGKSQMELANYPNNWEYSTSQSDHLCMYMSSQLLADDGRCLSCCGNETRHDVECVFGVNFVFLGIEELPEGHLKVFILAIVLLVSALGAAVFLFLHLRSKAGAGLPQTKANGYKKLGANGGWAGSDLDPASSIGGYSDRIVEDDEEEEDDDDEDIVYMGPDGTVYRKFKYGLLEEDEDIEMDYDDESYSFR</sequence>
<dbReference type="GO" id="GO:0000139">
    <property type="term" value="C:Golgi membrane"/>
    <property type="evidence" value="ECO:0007669"/>
    <property type="project" value="TreeGrafter"/>
</dbReference>
<dbReference type="PRINTS" id="PR00723">
    <property type="entry name" value="SUBTILISIN"/>
</dbReference>
<dbReference type="SUPFAM" id="SSF52743">
    <property type="entry name" value="Subtilisin-like"/>
    <property type="match status" value="1"/>
</dbReference>
<keyword evidence="6 11" id="KW-0378">Hydrolase</keyword>
<dbReference type="InterPro" id="IPR000209">
    <property type="entry name" value="Peptidase_S8/S53_dom"/>
</dbReference>
<dbReference type="SUPFAM" id="SSF57184">
    <property type="entry name" value="Growth factor receptor domain"/>
    <property type="match status" value="6"/>
</dbReference>
<dbReference type="InterPro" id="IPR009030">
    <property type="entry name" value="Growth_fac_rcpt_cys_sf"/>
</dbReference>
<dbReference type="SUPFAM" id="SSF54897">
    <property type="entry name" value="Protease propeptides/inhibitors"/>
    <property type="match status" value="1"/>
</dbReference>
<dbReference type="InterPro" id="IPR038466">
    <property type="entry name" value="S8_pro-domain_sf"/>
</dbReference>
<dbReference type="CDD" id="cd00064">
    <property type="entry name" value="FU"/>
    <property type="match status" value="12"/>
</dbReference>
<gene>
    <name evidence="17" type="primary">LOC112249450</name>
</gene>
<evidence type="ECO:0000256" key="11">
    <source>
        <dbReference type="PROSITE-ProRule" id="PRU01240"/>
    </source>
</evidence>
<feature type="domain" description="P/Homo B" evidence="16">
    <location>
        <begin position="468"/>
        <end position="608"/>
    </location>
</feature>
<feature type="active site" description="Charge relay system" evidence="10 11">
    <location>
        <position position="219"/>
    </location>
</feature>
<keyword evidence="5" id="KW-0677">Repeat</keyword>
<evidence type="ECO:0000256" key="4">
    <source>
        <dbReference type="ARBA" id="ARBA00022729"/>
    </source>
</evidence>
<evidence type="ECO:0000256" key="13">
    <source>
        <dbReference type="SAM" id="MobiDB-lite"/>
    </source>
</evidence>
<dbReference type="FunFam" id="3.30.70.850:FF:000001">
    <property type="entry name" value="Proprotein convertase subtilisin/kexin type 5"/>
    <property type="match status" value="1"/>
</dbReference>
<evidence type="ECO:0000256" key="10">
    <source>
        <dbReference type="PIRSR" id="PIRSR615500-1"/>
    </source>
</evidence>
<dbReference type="PROSITE" id="PS00138">
    <property type="entry name" value="SUBTILASE_SER"/>
    <property type="match status" value="1"/>
</dbReference>
<comment type="similarity">
    <text evidence="1 11 12">Belongs to the peptidase S8 family.</text>
</comment>
<dbReference type="PROSITE" id="PS51829">
    <property type="entry name" value="P_HOMO_B"/>
    <property type="match status" value="1"/>
</dbReference>
<dbReference type="InterPro" id="IPR036852">
    <property type="entry name" value="Peptidase_S8/S53_dom_sf"/>
</dbReference>
<keyword evidence="14" id="KW-1133">Transmembrane helix</keyword>
<keyword evidence="9" id="KW-0325">Glycoprotein</keyword>
<feature type="signal peptide" evidence="15">
    <location>
        <begin position="1"/>
        <end position="28"/>
    </location>
</feature>
<dbReference type="Gene3D" id="3.30.70.850">
    <property type="entry name" value="Peptidase S8, pro-domain"/>
    <property type="match status" value="1"/>
</dbReference>
<evidence type="ECO:0000256" key="2">
    <source>
        <dbReference type="ARBA" id="ARBA00022670"/>
    </source>
</evidence>
<dbReference type="InterPro" id="IPR032815">
    <property type="entry name" value="S8_pro-domain"/>
</dbReference>
<reference evidence="17" key="1">
    <citation type="submission" date="2025-08" db="UniProtKB">
        <authorList>
            <consortium name="Ensembl"/>
        </authorList>
    </citation>
    <scope>IDENTIFICATION</scope>
</reference>
<dbReference type="Gene3D" id="2.60.120.260">
    <property type="entry name" value="Galactose-binding domain-like"/>
    <property type="match status" value="1"/>
</dbReference>
<evidence type="ECO:0000256" key="15">
    <source>
        <dbReference type="SAM" id="SignalP"/>
    </source>
</evidence>
<dbReference type="SMART" id="SM00261">
    <property type="entry name" value="FU"/>
    <property type="match status" value="16"/>
</dbReference>
<evidence type="ECO:0000256" key="9">
    <source>
        <dbReference type="ARBA" id="ARBA00023180"/>
    </source>
</evidence>
<dbReference type="InterPro" id="IPR022398">
    <property type="entry name" value="Peptidase_S8_His-AS"/>
</dbReference>
<name>A0A8C8GYU9_ONCTS</name>
<organism evidence="17 18">
    <name type="scientific">Oncorhynchus tshawytscha</name>
    <name type="common">Chinook salmon</name>
    <name type="synonym">Salmo tshawytscha</name>
    <dbReference type="NCBI Taxonomy" id="74940"/>
    <lineage>
        <taxon>Eukaryota</taxon>
        <taxon>Metazoa</taxon>
        <taxon>Chordata</taxon>
        <taxon>Craniata</taxon>
        <taxon>Vertebrata</taxon>
        <taxon>Euteleostomi</taxon>
        <taxon>Actinopterygii</taxon>
        <taxon>Neopterygii</taxon>
        <taxon>Teleostei</taxon>
        <taxon>Protacanthopterygii</taxon>
        <taxon>Salmoniformes</taxon>
        <taxon>Salmonidae</taxon>
        <taxon>Salmoninae</taxon>
        <taxon>Oncorhynchus</taxon>
    </lineage>
</organism>
<keyword evidence="4 15" id="KW-0732">Signal</keyword>
<keyword evidence="18" id="KW-1185">Reference proteome</keyword>
<dbReference type="PROSITE" id="PS51892">
    <property type="entry name" value="SUBTILASE"/>
    <property type="match status" value="1"/>
</dbReference>
<dbReference type="FunFam" id="2.10.220.10:FF:000011">
    <property type="entry name" value="Proprotein convertase subtilisin/kexin type 5"/>
    <property type="match status" value="1"/>
</dbReference>